<evidence type="ECO:0000313" key="2">
    <source>
        <dbReference type="Proteomes" id="UP001501410"/>
    </source>
</evidence>
<reference evidence="2" key="1">
    <citation type="journal article" date="2019" name="Int. J. Syst. Evol. Microbiol.">
        <title>The Global Catalogue of Microorganisms (GCM) 10K type strain sequencing project: providing services to taxonomists for standard genome sequencing and annotation.</title>
        <authorList>
            <consortium name="The Broad Institute Genomics Platform"/>
            <consortium name="The Broad Institute Genome Sequencing Center for Infectious Disease"/>
            <person name="Wu L."/>
            <person name="Ma J."/>
        </authorList>
    </citation>
    <scope>NUCLEOTIDE SEQUENCE [LARGE SCALE GENOMIC DNA]</scope>
    <source>
        <strain evidence="2">JCM 31921</strain>
    </source>
</reference>
<protein>
    <recommendedName>
        <fullName evidence="3">DUF1795 domain-containing protein</fullName>
    </recommendedName>
</protein>
<name>A0ABP8N346_9BACT</name>
<comment type="caution">
    <text evidence="1">The sequence shown here is derived from an EMBL/GenBank/DDBJ whole genome shotgun (WGS) entry which is preliminary data.</text>
</comment>
<dbReference type="Proteomes" id="UP001501410">
    <property type="component" value="Unassembled WGS sequence"/>
</dbReference>
<dbReference type="InterPro" id="IPR016123">
    <property type="entry name" value="Mog1/PsbP_a/b/a-sand"/>
</dbReference>
<evidence type="ECO:0008006" key="3">
    <source>
        <dbReference type="Google" id="ProtNLM"/>
    </source>
</evidence>
<dbReference type="SUPFAM" id="SSF55724">
    <property type="entry name" value="Mog1p/PsbP-like"/>
    <property type="match status" value="1"/>
</dbReference>
<proteinExistence type="predicted"/>
<accession>A0ABP8N346</accession>
<evidence type="ECO:0000313" key="1">
    <source>
        <dbReference type="EMBL" id="GAA4458410.1"/>
    </source>
</evidence>
<dbReference type="Pfam" id="PF18933">
    <property type="entry name" value="PsbP_2"/>
    <property type="match status" value="1"/>
</dbReference>
<dbReference type="EMBL" id="BAABEZ010000024">
    <property type="protein sequence ID" value="GAA4458410.1"/>
    <property type="molecule type" value="Genomic_DNA"/>
</dbReference>
<dbReference type="Gene3D" id="3.40.1000.10">
    <property type="entry name" value="Mog1/PsbP, alpha/beta/alpha sandwich"/>
    <property type="match status" value="1"/>
</dbReference>
<sequence>MLFFHYTKEGYSISYPETWRIDTSGSLMNIPLFLFAPKDAPEDSVFENLHIATQALNGQEMDLGSMLAPSVQEYSGMFNGFRLIDSAVTTIDGKPAALISFVYNPGSMQLRMITTYVKRKDRLFMINVTAEEHNYPQYAATFDAIIRSFHIDQ</sequence>
<gene>
    <name evidence="1" type="ORF">GCM10023092_26690</name>
</gene>
<keyword evidence="2" id="KW-1185">Reference proteome</keyword>
<organism evidence="1 2">
    <name type="scientific">Rurimicrobium arvi</name>
    <dbReference type="NCBI Taxonomy" id="2049916"/>
    <lineage>
        <taxon>Bacteria</taxon>
        <taxon>Pseudomonadati</taxon>
        <taxon>Bacteroidota</taxon>
        <taxon>Chitinophagia</taxon>
        <taxon>Chitinophagales</taxon>
        <taxon>Chitinophagaceae</taxon>
        <taxon>Rurimicrobium</taxon>
    </lineage>
</organism>